<dbReference type="RefSeq" id="WP_067059662.1">
    <property type="nucleotide sequence ID" value="NZ_MXAO01000008.1"/>
</dbReference>
<dbReference type="EMBL" id="UGQA01000001">
    <property type="protein sequence ID" value="STY94509.1"/>
    <property type="molecule type" value="Genomic_DNA"/>
</dbReference>
<dbReference type="NCBIfam" id="NF033591">
    <property type="entry name" value="transpos_IS4_2"/>
    <property type="match status" value="1"/>
</dbReference>
<accession>A0A378Q179</accession>
<reference evidence="2 4" key="1">
    <citation type="submission" date="2018-06" db="EMBL/GenBank/DDBJ databases">
        <authorList>
            <consortium name="Pathogen Informatics"/>
            <person name="Doyle S."/>
        </authorList>
    </citation>
    <scope>NUCLEOTIDE SEQUENCE [LARGE SCALE GENOMIC DNA]</scope>
    <source>
        <strain evidence="2 4">NCTC11091</strain>
    </source>
</reference>
<dbReference type="AlphaFoldDB" id="A0A378Q179"/>
<dbReference type="InterPro" id="IPR002559">
    <property type="entry name" value="Transposase_11"/>
</dbReference>
<dbReference type="GO" id="GO:0006313">
    <property type="term" value="P:DNA transposition"/>
    <property type="evidence" value="ECO:0007669"/>
    <property type="project" value="InterPro"/>
</dbReference>
<protein>
    <submittedName>
        <fullName evidence="2">Transposase</fullName>
    </submittedName>
</protein>
<dbReference type="InterPro" id="IPR012337">
    <property type="entry name" value="RNaseH-like_sf"/>
</dbReference>
<proteinExistence type="predicted"/>
<dbReference type="Pfam" id="PF01609">
    <property type="entry name" value="DDE_Tnp_1"/>
    <property type="match status" value="1"/>
</dbReference>
<evidence type="ECO:0000313" key="3">
    <source>
        <dbReference type="EMBL" id="STY95273.1"/>
    </source>
</evidence>
<dbReference type="InterPro" id="IPR047658">
    <property type="entry name" value="IS4-like_transpos"/>
</dbReference>
<name>A0A378Q179_9GAMM</name>
<feature type="domain" description="Transposase IS4-like" evidence="1">
    <location>
        <begin position="96"/>
        <end position="294"/>
    </location>
</feature>
<dbReference type="EMBL" id="UGQA01000001">
    <property type="protein sequence ID" value="STY95273.1"/>
    <property type="molecule type" value="Genomic_DNA"/>
</dbReference>
<evidence type="ECO:0000313" key="2">
    <source>
        <dbReference type="EMBL" id="STY94509.1"/>
    </source>
</evidence>
<gene>
    <name evidence="2" type="ORF">NCTC11091_00273</name>
    <name evidence="3" type="ORF">NCTC11091_01067</name>
</gene>
<dbReference type="GO" id="GO:0003677">
    <property type="term" value="F:DNA binding"/>
    <property type="evidence" value="ECO:0007669"/>
    <property type="project" value="InterPro"/>
</dbReference>
<dbReference type="SUPFAM" id="SSF53098">
    <property type="entry name" value="Ribonuclease H-like"/>
    <property type="match status" value="1"/>
</dbReference>
<dbReference type="Proteomes" id="UP000255193">
    <property type="component" value="Unassembled WGS sequence"/>
</dbReference>
<sequence>MPNLNRLNEILTQNLTMNKARITCLSLMIIALITAQSSNLKKIARHLPSRGKTDSHYRRLQRFIASAVIDYDQLAILLYRLFGLSKVTLTIDRTNWKWGKSNINIFMLGVVYKGIAIPLYWDMLDKRGNTNHLERAELIERFIKQFGKHNIDMILADREFVGERWFNWLTEHHIPFAIRIKKNSKVVNHHGKLVQIKELFRHVTAFETYRHGRILVVDGCAVRVFAKRDKDHGLVIVATNQLQTLDAMTIYAKRWEVENLFACLKGRGFNLEDTHLTKMDRVSKLVAVNALAFCWAYHVGIYHDKDKPLKRKLKSNGRPQASLFALGLDLLIEGLRLVLLNNDKAVFRQLVSFLTPKPVKIGWG</sequence>
<evidence type="ECO:0000259" key="1">
    <source>
        <dbReference type="Pfam" id="PF01609"/>
    </source>
</evidence>
<dbReference type="GO" id="GO:0004803">
    <property type="term" value="F:transposase activity"/>
    <property type="evidence" value="ECO:0007669"/>
    <property type="project" value="InterPro"/>
</dbReference>
<organism evidence="2 4">
    <name type="scientific">Faucicola atlantae</name>
    <dbReference type="NCBI Taxonomy" id="34059"/>
    <lineage>
        <taxon>Bacteria</taxon>
        <taxon>Pseudomonadati</taxon>
        <taxon>Pseudomonadota</taxon>
        <taxon>Gammaproteobacteria</taxon>
        <taxon>Moraxellales</taxon>
        <taxon>Moraxellaceae</taxon>
        <taxon>Faucicola</taxon>
    </lineage>
</organism>
<evidence type="ECO:0000313" key="4">
    <source>
        <dbReference type="Proteomes" id="UP000255193"/>
    </source>
</evidence>